<keyword evidence="4" id="KW-1185">Reference proteome</keyword>
<dbReference type="Pfam" id="PF07508">
    <property type="entry name" value="Recombinase"/>
    <property type="match status" value="1"/>
</dbReference>
<dbReference type="Gene3D" id="3.40.50.1390">
    <property type="entry name" value="Resolvase, N-terminal catalytic domain"/>
    <property type="match status" value="1"/>
</dbReference>
<dbReference type="InterPro" id="IPR036162">
    <property type="entry name" value="Resolvase-like_N_sf"/>
</dbReference>
<dbReference type="CDD" id="cd00338">
    <property type="entry name" value="Ser_Recombinase"/>
    <property type="match status" value="1"/>
</dbReference>
<dbReference type="PANTHER" id="PTHR30461">
    <property type="entry name" value="DNA-INVERTASE FROM LAMBDOID PROPHAGE"/>
    <property type="match status" value="1"/>
</dbReference>
<organism evidence="3 4">
    <name type="scientific">Streptomyces asiaticus subsp. ignotus</name>
    <dbReference type="NCBI Taxonomy" id="3098222"/>
    <lineage>
        <taxon>Bacteria</taxon>
        <taxon>Bacillati</taxon>
        <taxon>Actinomycetota</taxon>
        <taxon>Actinomycetes</taxon>
        <taxon>Kitasatosporales</taxon>
        <taxon>Streptomycetaceae</taxon>
        <taxon>Streptomyces</taxon>
        <taxon>Streptomyces violaceusniger group</taxon>
    </lineage>
</organism>
<comment type="caution">
    <text evidence="3">The sequence shown here is derived from an EMBL/GenBank/DDBJ whole genome shotgun (WGS) entry which is preliminary data.</text>
</comment>
<dbReference type="InterPro" id="IPR011109">
    <property type="entry name" value="DNA_bind_recombinase_dom"/>
</dbReference>
<proteinExistence type="predicted"/>
<accession>A0ABU7QAG7</accession>
<feature type="coiled-coil region" evidence="1">
    <location>
        <begin position="369"/>
        <end position="396"/>
    </location>
</feature>
<evidence type="ECO:0000259" key="2">
    <source>
        <dbReference type="PROSITE" id="PS51737"/>
    </source>
</evidence>
<dbReference type="InterPro" id="IPR006119">
    <property type="entry name" value="Resolv_N"/>
</dbReference>
<gene>
    <name evidence="3" type="ORF">V2J94_41695</name>
</gene>
<evidence type="ECO:0000256" key="1">
    <source>
        <dbReference type="SAM" id="Coils"/>
    </source>
</evidence>
<reference evidence="3 4" key="1">
    <citation type="submission" date="2023-11" db="EMBL/GenBank/DDBJ databases">
        <title>30 novel species of actinomycetes from the DSMZ collection.</title>
        <authorList>
            <person name="Nouioui I."/>
        </authorList>
    </citation>
    <scope>NUCLEOTIDE SEQUENCE [LARGE SCALE GENOMIC DNA]</scope>
    <source>
        <strain evidence="3 4">DSM 41524</strain>
    </source>
</reference>
<name>A0ABU7QAG7_9ACTN</name>
<evidence type="ECO:0000313" key="3">
    <source>
        <dbReference type="EMBL" id="MEE4598286.1"/>
    </source>
</evidence>
<dbReference type="InterPro" id="IPR050639">
    <property type="entry name" value="SSR_resolvase"/>
</dbReference>
<dbReference type="PROSITE" id="PS51737">
    <property type="entry name" value="RECOMBINASE_DNA_BIND"/>
    <property type="match status" value="1"/>
</dbReference>
<dbReference type="SUPFAM" id="SSF53041">
    <property type="entry name" value="Resolvase-like"/>
    <property type="match status" value="1"/>
</dbReference>
<dbReference type="Pfam" id="PF00239">
    <property type="entry name" value="Resolvase"/>
    <property type="match status" value="1"/>
</dbReference>
<dbReference type="PANTHER" id="PTHR30461:SF23">
    <property type="entry name" value="DNA RECOMBINASE-RELATED"/>
    <property type="match status" value="1"/>
</dbReference>
<dbReference type="Proteomes" id="UP001354709">
    <property type="component" value="Unassembled WGS sequence"/>
</dbReference>
<dbReference type="RefSeq" id="WP_330815547.1">
    <property type="nucleotide sequence ID" value="NZ_JAZBJO010000045.1"/>
</dbReference>
<keyword evidence="1" id="KW-0175">Coiled coil</keyword>
<feature type="domain" description="Recombinase" evidence="2">
    <location>
        <begin position="173"/>
        <end position="286"/>
    </location>
</feature>
<protein>
    <submittedName>
        <fullName evidence="3">Recombinase family protein</fullName>
    </submittedName>
</protein>
<dbReference type="SMART" id="SM00857">
    <property type="entry name" value="Resolvase"/>
    <property type="match status" value="1"/>
</dbReference>
<evidence type="ECO:0000313" key="4">
    <source>
        <dbReference type="Proteomes" id="UP001354709"/>
    </source>
</evidence>
<dbReference type="Gene3D" id="3.90.1750.20">
    <property type="entry name" value="Putative Large Serine Recombinase, Chain B, Domain 2"/>
    <property type="match status" value="1"/>
</dbReference>
<dbReference type="InterPro" id="IPR038109">
    <property type="entry name" value="DNA_bind_recomb_sf"/>
</dbReference>
<sequence length="495" mass="55773">MPISPEYLHLVYKGPFPALLYGRASRDPKKKGRSVGDQLDEGRELCDRHGWPIAGEFPDVDRSASRHRKREREQFDKMLDAIAAKEGRILVAWEASRYYRDIEAYIRLRNACADNDVLLCYNGTVYDLSKREDRRATAEDALRAEDEAEGIRDRNLRTQRKLADKGAPSGRAPYGYTRRYDSETGELIDQIPHPVRAEYVQHMFRRFDSGETAYSIAKWLNENPEAAHVGGRPWDIARVREQLRNPAYIGMRVHQGETIGKATWKPIVDEAIFHRVQKILDNPARRTQRDSRVKHLLSHLAICGEHPEAPSKQIAGKRNGGLSYFCKDRLDTAIRADRFEAYVEEGVVAWLGSDAARSAFESGDEDAEAEAARLRVEQLTAQLEEARQLAGELDDEGRPKLSVLSLAAMEKQLMPQIEQARATAERFAVPSSSLVQRLVTAPDVDAVWSGLSIVQKRKVLREIVTVRLHRASGGYSLTSGRITLSFVGQPGFISG</sequence>
<dbReference type="EMBL" id="JAZBJO010000045">
    <property type="protein sequence ID" value="MEE4598286.1"/>
    <property type="molecule type" value="Genomic_DNA"/>
</dbReference>